<dbReference type="InterPro" id="IPR036390">
    <property type="entry name" value="WH_DNA-bd_sf"/>
</dbReference>
<evidence type="ECO:0000256" key="2">
    <source>
        <dbReference type="ARBA" id="ARBA00023125"/>
    </source>
</evidence>
<dbReference type="OrthoDB" id="9791752at2"/>
<keyword evidence="3" id="KW-0804">Transcription</keyword>
<dbReference type="InterPro" id="IPR029016">
    <property type="entry name" value="GAF-like_dom_sf"/>
</dbReference>
<dbReference type="PANTHER" id="PTHR30136">
    <property type="entry name" value="HELIX-TURN-HELIX TRANSCRIPTIONAL REGULATOR, ICLR FAMILY"/>
    <property type="match status" value="1"/>
</dbReference>
<gene>
    <name evidence="8" type="ORF">EDM56_28025</name>
</gene>
<dbReference type="RefSeq" id="WP_122921236.1">
    <property type="nucleotide sequence ID" value="NZ_RHHQ01000025.1"/>
</dbReference>
<dbReference type="PROSITE" id="PS51077">
    <property type="entry name" value="HTH_ICLR"/>
    <property type="match status" value="1"/>
</dbReference>
<evidence type="ECO:0000259" key="7">
    <source>
        <dbReference type="PROSITE" id="PS51078"/>
    </source>
</evidence>
<dbReference type="EMBL" id="RHHQ01000025">
    <property type="protein sequence ID" value="RNB80252.1"/>
    <property type="molecule type" value="Genomic_DNA"/>
</dbReference>
<dbReference type="PANTHER" id="PTHR30136:SF35">
    <property type="entry name" value="HTH-TYPE TRANSCRIPTIONAL REGULATOR RV1719"/>
    <property type="match status" value="1"/>
</dbReference>
<dbReference type="SMART" id="SM00346">
    <property type="entry name" value="HTH_ICLR"/>
    <property type="match status" value="1"/>
</dbReference>
<dbReference type="PROSITE" id="PS51078">
    <property type="entry name" value="ICLR_ED"/>
    <property type="match status" value="1"/>
</dbReference>
<evidence type="ECO:0000313" key="9">
    <source>
        <dbReference type="Proteomes" id="UP000271031"/>
    </source>
</evidence>
<evidence type="ECO:0000256" key="3">
    <source>
        <dbReference type="ARBA" id="ARBA00023163"/>
    </source>
</evidence>
<accession>A0A3M8CWN6</accession>
<keyword evidence="1" id="KW-0805">Transcription regulation</keyword>
<keyword evidence="9" id="KW-1185">Reference proteome</keyword>
<dbReference type="Pfam" id="PF01614">
    <property type="entry name" value="IclR_C"/>
    <property type="match status" value="1"/>
</dbReference>
<dbReference type="InterPro" id="IPR005471">
    <property type="entry name" value="Tscrpt_reg_IclR_N"/>
</dbReference>
<dbReference type="Pfam" id="PF09339">
    <property type="entry name" value="HTH_IclR"/>
    <property type="match status" value="1"/>
</dbReference>
<evidence type="ECO:0000256" key="5">
    <source>
        <dbReference type="ARBA" id="ARBA00070406"/>
    </source>
</evidence>
<dbReference type="GO" id="GO:0003677">
    <property type="term" value="F:DNA binding"/>
    <property type="evidence" value="ECO:0007669"/>
    <property type="project" value="UniProtKB-KW"/>
</dbReference>
<evidence type="ECO:0000313" key="8">
    <source>
        <dbReference type="EMBL" id="RNB80252.1"/>
    </source>
</evidence>
<dbReference type="InterPro" id="IPR050707">
    <property type="entry name" value="HTH_MetabolicPath_Reg"/>
</dbReference>
<comment type="function">
    <text evidence="4">May be an activator protein for the gylABX operon.</text>
</comment>
<sequence>MAKRDYLLHSVKNAMKILRLFSLERTELGVTEIAVQLGLSKTTTHRLVSTMAKEGFLEKTSASNRYTPGLSLLALSGVMTTNTEIQRESVPILDKLTNQLGEASHISVLEGNDIVYLHKVESKHPVRLLSHIGKRNPAYCTSSGKVLLAFQHDDVITTALETDFHPHGPNTIVDKQLFRQTLEQIKSKGYDIAVDELHEGAVSLAVPVRDYTGDVVAAISIVGPKQRIQEEQLPYLLDCLQHAGRRLSEQMGYFKSNA</sequence>
<evidence type="ECO:0000259" key="6">
    <source>
        <dbReference type="PROSITE" id="PS51077"/>
    </source>
</evidence>
<dbReference type="Gene3D" id="3.30.450.40">
    <property type="match status" value="1"/>
</dbReference>
<feature type="domain" description="IclR-ED" evidence="7">
    <location>
        <begin position="71"/>
        <end position="253"/>
    </location>
</feature>
<dbReference type="FunFam" id="1.10.10.10:FF:000056">
    <property type="entry name" value="IclR family transcriptional regulator"/>
    <property type="match status" value="1"/>
</dbReference>
<name>A0A3M8CWN6_9BACL</name>
<feature type="domain" description="HTH iclR-type" evidence="6">
    <location>
        <begin position="8"/>
        <end position="70"/>
    </location>
</feature>
<comment type="caution">
    <text evidence="8">The sequence shown here is derived from an EMBL/GenBank/DDBJ whole genome shotgun (WGS) entry which is preliminary data.</text>
</comment>
<dbReference type="SUPFAM" id="SSF55781">
    <property type="entry name" value="GAF domain-like"/>
    <property type="match status" value="1"/>
</dbReference>
<dbReference type="AlphaFoldDB" id="A0A3M8CWN6"/>
<dbReference type="SUPFAM" id="SSF46785">
    <property type="entry name" value="Winged helix' DNA-binding domain"/>
    <property type="match status" value="1"/>
</dbReference>
<dbReference type="InterPro" id="IPR014757">
    <property type="entry name" value="Tscrpt_reg_IclR_C"/>
</dbReference>
<organism evidence="8 9">
    <name type="scientific">Brevibacillus fluminis</name>
    <dbReference type="NCBI Taxonomy" id="511487"/>
    <lineage>
        <taxon>Bacteria</taxon>
        <taxon>Bacillati</taxon>
        <taxon>Bacillota</taxon>
        <taxon>Bacilli</taxon>
        <taxon>Bacillales</taxon>
        <taxon>Paenibacillaceae</taxon>
        <taxon>Brevibacillus</taxon>
    </lineage>
</organism>
<dbReference type="Proteomes" id="UP000271031">
    <property type="component" value="Unassembled WGS sequence"/>
</dbReference>
<protein>
    <recommendedName>
        <fullName evidence="5">Glycerol operon regulatory protein</fullName>
    </recommendedName>
</protein>
<dbReference type="GO" id="GO:0045892">
    <property type="term" value="P:negative regulation of DNA-templated transcription"/>
    <property type="evidence" value="ECO:0007669"/>
    <property type="project" value="TreeGrafter"/>
</dbReference>
<proteinExistence type="predicted"/>
<dbReference type="Gene3D" id="1.10.10.10">
    <property type="entry name" value="Winged helix-like DNA-binding domain superfamily/Winged helix DNA-binding domain"/>
    <property type="match status" value="1"/>
</dbReference>
<reference evidence="8 9" key="1">
    <citation type="submission" date="2018-10" db="EMBL/GenBank/DDBJ databases">
        <title>Phylogenomics of Brevibacillus.</title>
        <authorList>
            <person name="Dunlap C."/>
        </authorList>
    </citation>
    <scope>NUCLEOTIDE SEQUENCE [LARGE SCALE GENOMIC DNA]</scope>
    <source>
        <strain evidence="8 9">JCM 15716</strain>
    </source>
</reference>
<dbReference type="GO" id="GO:0003700">
    <property type="term" value="F:DNA-binding transcription factor activity"/>
    <property type="evidence" value="ECO:0007669"/>
    <property type="project" value="TreeGrafter"/>
</dbReference>
<evidence type="ECO:0000256" key="4">
    <source>
        <dbReference type="ARBA" id="ARBA00058938"/>
    </source>
</evidence>
<dbReference type="InterPro" id="IPR036388">
    <property type="entry name" value="WH-like_DNA-bd_sf"/>
</dbReference>
<keyword evidence="2" id="KW-0238">DNA-binding</keyword>
<evidence type="ECO:0000256" key="1">
    <source>
        <dbReference type="ARBA" id="ARBA00023015"/>
    </source>
</evidence>